<evidence type="ECO:0000313" key="2">
    <source>
        <dbReference type="Proteomes" id="UP001199424"/>
    </source>
</evidence>
<dbReference type="InterPro" id="IPR036390">
    <property type="entry name" value="WH_DNA-bd_sf"/>
</dbReference>
<keyword evidence="2" id="KW-1185">Reference proteome</keyword>
<sequence>MHMTLEADYAVRIVEFLAVNPGRADAKTISERTSVTLRFTLKILRTLVSDGIVRSYKGAKGGYELAKPPKEITLRSVIEAVEGPYMISRCQGDAYSCQRTSCRLHHIYGEVSQLVRNKLESYTFASICACEDTEADEKGEGKEAET</sequence>
<gene>
    <name evidence="1" type="ORF">LKD31_00435</name>
</gene>
<dbReference type="Pfam" id="PF02082">
    <property type="entry name" value="Rrf2"/>
    <property type="match status" value="1"/>
</dbReference>
<dbReference type="AlphaFoldDB" id="A0AAE3AJV7"/>
<dbReference type="GO" id="GO:0003700">
    <property type="term" value="F:DNA-binding transcription factor activity"/>
    <property type="evidence" value="ECO:0007669"/>
    <property type="project" value="TreeGrafter"/>
</dbReference>
<dbReference type="RefSeq" id="WP_308448139.1">
    <property type="nucleotide sequence ID" value="NZ_JAJEQC010000001.1"/>
</dbReference>
<dbReference type="Gene3D" id="1.10.10.10">
    <property type="entry name" value="Winged helix-like DNA-binding domain superfamily/Winged helix DNA-binding domain"/>
    <property type="match status" value="1"/>
</dbReference>
<dbReference type="PANTHER" id="PTHR33221:SF2">
    <property type="entry name" value="TRANSCRIPTIONAL REGULATOR"/>
    <property type="match status" value="1"/>
</dbReference>
<dbReference type="Proteomes" id="UP001199424">
    <property type="component" value="Unassembled WGS sequence"/>
</dbReference>
<proteinExistence type="predicted"/>
<dbReference type="SUPFAM" id="SSF46785">
    <property type="entry name" value="Winged helix' DNA-binding domain"/>
    <property type="match status" value="1"/>
</dbReference>
<dbReference type="PROSITE" id="PS01332">
    <property type="entry name" value="HTH_RRF2_1"/>
    <property type="match status" value="1"/>
</dbReference>
<dbReference type="PANTHER" id="PTHR33221">
    <property type="entry name" value="WINGED HELIX-TURN-HELIX TRANSCRIPTIONAL REGULATOR, RRF2 FAMILY"/>
    <property type="match status" value="1"/>
</dbReference>
<dbReference type="InterPro" id="IPR030489">
    <property type="entry name" value="TR_Rrf2-type_CS"/>
</dbReference>
<accession>A0AAE3AJV7</accession>
<dbReference type="NCBIfam" id="TIGR00738">
    <property type="entry name" value="rrf2_super"/>
    <property type="match status" value="1"/>
</dbReference>
<dbReference type="EMBL" id="JAJEQC010000001">
    <property type="protein sequence ID" value="MCC2135486.1"/>
    <property type="molecule type" value="Genomic_DNA"/>
</dbReference>
<organism evidence="1 2">
    <name type="scientific">Hominenteromicrobium mulieris</name>
    <dbReference type="NCBI Taxonomy" id="2885357"/>
    <lineage>
        <taxon>Bacteria</taxon>
        <taxon>Bacillati</taxon>
        <taxon>Bacillota</taxon>
        <taxon>Clostridia</taxon>
        <taxon>Eubacteriales</taxon>
        <taxon>Oscillospiraceae</taxon>
        <taxon>Hominenteromicrobium</taxon>
    </lineage>
</organism>
<protein>
    <submittedName>
        <fullName evidence="1">Rrf2 family transcriptional regulator</fullName>
    </submittedName>
</protein>
<comment type="caution">
    <text evidence="1">The sequence shown here is derived from an EMBL/GenBank/DDBJ whole genome shotgun (WGS) entry which is preliminary data.</text>
</comment>
<dbReference type="InterPro" id="IPR000944">
    <property type="entry name" value="Tscrpt_reg_Rrf2"/>
</dbReference>
<dbReference type="PROSITE" id="PS51197">
    <property type="entry name" value="HTH_RRF2_2"/>
    <property type="match status" value="1"/>
</dbReference>
<dbReference type="InterPro" id="IPR036388">
    <property type="entry name" value="WH-like_DNA-bd_sf"/>
</dbReference>
<reference evidence="1" key="1">
    <citation type="submission" date="2021-10" db="EMBL/GenBank/DDBJ databases">
        <title>Anaerobic single-cell dispensing facilitates the cultivation of human gut bacteria.</title>
        <authorList>
            <person name="Afrizal A."/>
        </authorList>
    </citation>
    <scope>NUCLEOTIDE SEQUENCE</scope>
    <source>
        <strain evidence="1">CLA-AA-H250</strain>
    </source>
</reference>
<name>A0AAE3AJV7_9FIRM</name>
<dbReference type="GO" id="GO:0005829">
    <property type="term" value="C:cytosol"/>
    <property type="evidence" value="ECO:0007669"/>
    <property type="project" value="TreeGrafter"/>
</dbReference>
<evidence type="ECO:0000313" key="1">
    <source>
        <dbReference type="EMBL" id="MCC2135486.1"/>
    </source>
</evidence>